<comment type="caution">
    <text evidence="1">The sequence shown here is derived from an EMBL/GenBank/DDBJ whole genome shotgun (WGS) entry which is preliminary data.</text>
</comment>
<reference evidence="1 2" key="1">
    <citation type="journal article" date="2023" name="Sci. Data">
        <title>Genome assembly of the Korean intertidal mud-creeper Batillaria attramentaria.</title>
        <authorList>
            <person name="Patra A.K."/>
            <person name="Ho P.T."/>
            <person name="Jun S."/>
            <person name="Lee S.J."/>
            <person name="Kim Y."/>
            <person name="Won Y.J."/>
        </authorList>
    </citation>
    <scope>NUCLEOTIDE SEQUENCE [LARGE SCALE GENOMIC DNA]</scope>
    <source>
        <strain evidence="1">Wonlab-2016</strain>
    </source>
</reference>
<keyword evidence="2" id="KW-1185">Reference proteome</keyword>
<dbReference type="AlphaFoldDB" id="A0ABD0J2B4"/>
<accession>A0ABD0J2B4</accession>
<gene>
    <name evidence="1" type="ORF">BaRGS_00039775</name>
</gene>
<sequence>MQVVKKPRQKDLVDMLRRTKQRPYVGATTVPEKRRREHARRFGNRATMYIARSKNMKQSEQKLLNTCKQCRNMQKKSNMRENKKGYTYVVLQKRKRK</sequence>
<evidence type="ECO:0000313" key="1">
    <source>
        <dbReference type="EMBL" id="KAK7452077.1"/>
    </source>
</evidence>
<organism evidence="1 2">
    <name type="scientific">Batillaria attramentaria</name>
    <dbReference type="NCBI Taxonomy" id="370345"/>
    <lineage>
        <taxon>Eukaryota</taxon>
        <taxon>Metazoa</taxon>
        <taxon>Spiralia</taxon>
        <taxon>Lophotrochozoa</taxon>
        <taxon>Mollusca</taxon>
        <taxon>Gastropoda</taxon>
        <taxon>Caenogastropoda</taxon>
        <taxon>Sorbeoconcha</taxon>
        <taxon>Cerithioidea</taxon>
        <taxon>Batillariidae</taxon>
        <taxon>Batillaria</taxon>
    </lineage>
</organism>
<evidence type="ECO:0000313" key="2">
    <source>
        <dbReference type="Proteomes" id="UP001519460"/>
    </source>
</evidence>
<name>A0ABD0J2B4_9CAEN</name>
<protein>
    <submittedName>
        <fullName evidence="1">Uncharacterized protein</fullName>
    </submittedName>
</protein>
<dbReference type="Proteomes" id="UP001519460">
    <property type="component" value="Unassembled WGS sequence"/>
</dbReference>
<proteinExistence type="predicted"/>
<dbReference type="EMBL" id="JACVVK020000722">
    <property type="protein sequence ID" value="KAK7452077.1"/>
    <property type="molecule type" value="Genomic_DNA"/>
</dbReference>